<protein>
    <submittedName>
        <fullName evidence="1">Uncharacterized protein</fullName>
    </submittedName>
</protein>
<comment type="caution">
    <text evidence="1">The sequence shown here is derived from an EMBL/GenBank/DDBJ whole genome shotgun (WGS) entry which is preliminary data.</text>
</comment>
<dbReference type="Proteomes" id="UP001375539">
    <property type="component" value="Unassembled WGS sequence"/>
</dbReference>
<accession>A0ACC6QHC3</accession>
<evidence type="ECO:0000313" key="2">
    <source>
        <dbReference type="Proteomes" id="UP001375539"/>
    </source>
</evidence>
<dbReference type="EMBL" id="JBBKAI010000002">
    <property type="protein sequence ID" value="MEJ8657803.1"/>
    <property type="molecule type" value="Genomic_DNA"/>
</dbReference>
<reference evidence="1" key="1">
    <citation type="submission" date="2024-03" db="EMBL/GenBank/DDBJ databases">
        <title>Novel Streptomyces species of biotechnological and ecological value are a feature of Machair soil.</title>
        <authorList>
            <person name="Prole J.R."/>
            <person name="Goodfellow M."/>
            <person name="Allenby N."/>
            <person name="Ward A.C."/>
        </authorList>
    </citation>
    <scope>NUCLEOTIDE SEQUENCE</scope>
    <source>
        <strain evidence="1">MS1.AVA.4</strain>
    </source>
</reference>
<sequence>MAWDEWEQAKAAAASRSESTQMRLNQLPAEGSGPSGTGGGSGDLVVHDDVLGKLGDMARALREQLSNYGDHARVATFEASNDLFNSGLDMGAGLLQVHDAWNTKLATLKEACGHISNGLDYSRSTHRKTEQKLVLGMNALDGTPMTQSRIYDQIK</sequence>
<organism evidence="1 2">
    <name type="scientific">Streptomyces pratisoli</name>
    <dbReference type="NCBI Taxonomy" id="3139917"/>
    <lineage>
        <taxon>Bacteria</taxon>
        <taxon>Bacillati</taxon>
        <taxon>Actinomycetota</taxon>
        <taxon>Actinomycetes</taxon>
        <taxon>Kitasatosporales</taxon>
        <taxon>Streptomycetaceae</taxon>
        <taxon>Streptomyces</taxon>
    </lineage>
</organism>
<name>A0ACC6QHC3_9ACTN</name>
<keyword evidence="2" id="KW-1185">Reference proteome</keyword>
<gene>
    <name evidence="1" type="ORF">WKI58_14925</name>
</gene>
<evidence type="ECO:0000313" key="1">
    <source>
        <dbReference type="EMBL" id="MEJ8657803.1"/>
    </source>
</evidence>
<proteinExistence type="predicted"/>